<proteinExistence type="predicted"/>
<gene>
    <name evidence="1" type="ORF">ACFOM9_05320</name>
</gene>
<protein>
    <submittedName>
        <fullName evidence="1">Uncharacterized protein</fullName>
    </submittedName>
</protein>
<comment type="caution">
    <text evidence="1">The sequence shown here is derived from an EMBL/GenBank/DDBJ whole genome shotgun (WGS) entry which is preliminary data.</text>
</comment>
<reference evidence="2" key="1">
    <citation type="journal article" date="2019" name="Int. J. Syst. Evol. Microbiol.">
        <title>The Global Catalogue of Microorganisms (GCM) 10K type strain sequencing project: providing services to taxonomists for standard genome sequencing and annotation.</title>
        <authorList>
            <consortium name="The Broad Institute Genomics Platform"/>
            <consortium name="The Broad Institute Genome Sequencing Center for Infectious Disease"/>
            <person name="Wu L."/>
            <person name="Ma J."/>
        </authorList>
    </citation>
    <scope>NUCLEOTIDE SEQUENCE [LARGE SCALE GENOMIC DNA]</scope>
    <source>
        <strain evidence="2">KCTC 42211</strain>
    </source>
</reference>
<sequence length="169" mass="18486">MVSGNVATTIKTPLGNGHNRNVRVHIDFEGTDKEDRRNYKLTFLGAGATPEGDLVCLGPKGTSIIGNRYAFVFQAEQGNHLSKASFVNPSSPPNFDFVVGVIKEDAKACVITPDDDEFSVPVLGPRETILVTDLKNNSKQLLGYRFTVWVTHDDGFVVPVPCDPRIINK</sequence>
<keyword evidence="2" id="KW-1185">Reference proteome</keyword>
<accession>A0ABV7US91</accession>
<dbReference type="EMBL" id="JBHRYF010000001">
    <property type="protein sequence ID" value="MFC3659500.1"/>
    <property type="molecule type" value="Genomic_DNA"/>
</dbReference>
<organism evidence="1 2">
    <name type="scientific">Luteimonas notoginsengisoli</name>
    <dbReference type="NCBI Taxonomy" id="1578200"/>
    <lineage>
        <taxon>Bacteria</taxon>
        <taxon>Pseudomonadati</taxon>
        <taxon>Pseudomonadota</taxon>
        <taxon>Gammaproteobacteria</taxon>
        <taxon>Lysobacterales</taxon>
        <taxon>Lysobacteraceae</taxon>
        <taxon>Luteimonas</taxon>
    </lineage>
</organism>
<name>A0ABV7US91_9GAMM</name>
<evidence type="ECO:0000313" key="1">
    <source>
        <dbReference type="EMBL" id="MFC3659500.1"/>
    </source>
</evidence>
<dbReference type="RefSeq" id="WP_386706981.1">
    <property type="nucleotide sequence ID" value="NZ_JBHRYF010000001.1"/>
</dbReference>
<evidence type="ECO:0000313" key="2">
    <source>
        <dbReference type="Proteomes" id="UP001595724"/>
    </source>
</evidence>
<dbReference type="Proteomes" id="UP001595724">
    <property type="component" value="Unassembled WGS sequence"/>
</dbReference>